<proteinExistence type="predicted"/>
<dbReference type="PANTHER" id="PTHR43685:SF2">
    <property type="entry name" value="GLYCOSYLTRANSFERASE 2-LIKE DOMAIN-CONTAINING PROTEIN"/>
    <property type="match status" value="1"/>
</dbReference>
<evidence type="ECO:0000313" key="2">
    <source>
        <dbReference type="EMBL" id="NKE66625.1"/>
    </source>
</evidence>
<reference evidence="2 3" key="1">
    <citation type="journal article" date="2020" name="Nature">
        <title>Bacterial chemolithoautotrophy via manganese oxidation.</title>
        <authorList>
            <person name="Yu H."/>
            <person name="Leadbetter J.R."/>
        </authorList>
    </citation>
    <scope>NUCLEOTIDE SEQUENCE [LARGE SCALE GENOMIC DNA]</scope>
    <source>
        <strain evidence="2 3">RBP-1</strain>
    </source>
</reference>
<sequence length="270" mass="29525">MMAVLSRMPLLRTRTVSTKVSVVIATYNSAATLRDALESVVRQSVPVELVVIDGNSQDGTLDILQRYRAHVAWLVSEPDRGVYDALNKGVALASGEYVYVLGSDDVLAHENALAELLAAGAHDVIYGDVSVRLESGRVVPASTAPLASFKYHMPFSHQGAIVRRALALRHPFGTSLASDYRHLFQLYLGGARFAKVDARIAVFALGGLSDRNAVRSTVDRLRINFELRGWRGLDVLPYYALQVLVCAAKPRLLRMLGRAAAAPVMRRDAR</sequence>
<evidence type="ECO:0000313" key="3">
    <source>
        <dbReference type="Proteomes" id="UP000521868"/>
    </source>
</evidence>
<dbReference type="PANTHER" id="PTHR43685">
    <property type="entry name" value="GLYCOSYLTRANSFERASE"/>
    <property type="match status" value="1"/>
</dbReference>
<dbReference type="EMBL" id="VTOX01000004">
    <property type="protein sequence ID" value="NKE66625.1"/>
    <property type="molecule type" value="Genomic_DNA"/>
</dbReference>
<organism evidence="2 3">
    <name type="scientific">Ramlibacter lithotrophicus</name>
    <dbReference type="NCBI Taxonomy" id="2606681"/>
    <lineage>
        <taxon>Bacteria</taxon>
        <taxon>Pseudomonadati</taxon>
        <taxon>Pseudomonadota</taxon>
        <taxon>Betaproteobacteria</taxon>
        <taxon>Burkholderiales</taxon>
        <taxon>Comamonadaceae</taxon>
        <taxon>Ramlibacter</taxon>
    </lineage>
</organism>
<name>A0A7X6I6U7_9BURK</name>
<feature type="domain" description="Glycosyltransferase 2-like" evidence="1">
    <location>
        <begin position="21"/>
        <end position="133"/>
    </location>
</feature>
<dbReference type="InterPro" id="IPR050834">
    <property type="entry name" value="Glycosyltransf_2"/>
</dbReference>
<dbReference type="InterPro" id="IPR001173">
    <property type="entry name" value="Glyco_trans_2-like"/>
</dbReference>
<accession>A0A7X6I6U7</accession>
<evidence type="ECO:0000259" key="1">
    <source>
        <dbReference type="Pfam" id="PF00535"/>
    </source>
</evidence>
<dbReference type="Pfam" id="PF00535">
    <property type="entry name" value="Glycos_transf_2"/>
    <property type="match status" value="1"/>
</dbReference>
<keyword evidence="2" id="KW-0808">Transferase</keyword>
<dbReference type="Proteomes" id="UP000521868">
    <property type="component" value="Unassembled WGS sequence"/>
</dbReference>
<dbReference type="SUPFAM" id="SSF53448">
    <property type="entry name" value="Nucleotide-diphospho-sugar transferases"/>
    <property type="match status" value="1"/>
</dbReference>
<dbReference type="Gene3D" id="3.90.550.10">
    <property type="entry name" value="Spore Coat Polysaccharide Biosynthesis Protein SpsA, Chain A"/>
    <property type="match status" value="1"/>
</dbReference>
<dbReference type="AlphaFoldDB" id="A0A7X6I6U7"/>
<dbReference type="GO" id="GO:0016740">
    <property type="term" value="F:transferase activity"/>
    <property type="evidence" value="ECO:0007669"/>
    <property type="project" value="UniProtKB-KW"/>
</dbReference>
<keyword evidence="3" id="KW-1185">Reference proteome</keyword>
<comment type="caution">
    <text evidence="2">The sequence shown here is derived from an EMBL/GenBank/DDBJ whole genome shotgun (WGS) entry which is preliminary data.</text>
</comment>
<dbReference type="CDD" id="cd06433">
    <property type="entry name" value="GT_2_WfgS_like"/>
    <property type="match status" value="1"/>
</dbReference>
<dbReference type="InterPro" id="IPR029044">
    <property type="entry name" value="Nucleotide-diphossugar_trans"/>
</dbReference>
<protein>
    <submittedName>
        <fullName evidence="2">Glycosyltransferase</fullName>
    </submittedName>
</protein>
<gene>
    <name evidence="2" type="ORF">RAMLITH_12395</name>
</gene>